<organism evidence="4 5">
    <name type="scientific">Allohahella marinimesophila</name>
    <dbReference type="NCBI Taxonomy" id="1054972"/>
    <lineage>
        <taxon>Bacteria</taxon>
        <taxon>Pseudomonadati</taxon>
        <taxon>Pseudomonadota</taxon>
        <taxon>Gammaproteobacteria</taxon>
        <taxon>Oceanospirillales</taxon>
        <taxon>Hahellaceae</taxon>
        <taxon>Allohahella</taxon>
    </lineage>
</organism>
<dbReference type="InterPro" id="IPR054790">
    <property type="entry name" value="MurU"/>
</dbReference>
<dbReference type="EMBL" id="BAABBO010000011">
    <property type="protein sequence ID" value="GAA3966344.1"/>
    <property type="molecule type" value="Genomic_DNA"/>
</dbReference>
<proteinExistence type="predicted"/>
<name>A0ABP7PJ66_9GAMM</name>
<dbReference type="InterPro" id="IPR050065">
    <property type="entry name" value="GlmU-like"/>
</dbReference>
<evidence type="ECO:0000313" key="4">
    <source>
        <dbReference type="EMBL" id="GAA3966344.1"/>
    </source>
</evidence>
<dbReference type="SUPFAM" id="SSF53448">
    <property type="entry name" value="Nucleotide-diphospho-sugar transferases"/>
    <property type="match status" value="1"/>
</dbReference>
<evidence type="ECO:0000256" key="2">
    <source>
        <dbReference type="ARBA" id="ARBA00022695"/>
    </source>
</evidence>
<accession>A0ABP7PJ66</accession>
<gene>
    <name evidence="4" type="ORF">GCM10022278_25300</name>
</gene>
<dbReference type="NCBIfam" id="NF045761">
    <property type="entry name" value="NAMPUrTaseMurU"/>
    <property type="match status" value="1"/>
</dbReference>
<reference evidence="5" key="1">
    <citation type="journal article" date="2019" name="Int. J. Syst. Evol. Microbiol.">
        <title>The Global Catalogue of Microorganisms (GCM) 10K type strain sequencing project: providing services to taxonomists for standard genome sequencing and annotation.</title>
        <authorList>
            <consortium name="The Broad Institute Genomics Platform"/>
            <consortium name="The Broad Institute Genome Sequencing Center for Infectious Disease"/>
            <person name="Wu L."/>
            <person name="Ma J."/>
        </authorList>
    </citation>
    <scope>NUCLEOTIDE SEQUENCE [LARGE SCALE GENOMIC DNA]</scope>
    <source>
        <strain evidence="5">JCM 17555</strain>
    </source>
</reference>
<dbReference type="PANTHER" id="PTHR43584:SF8">
    <property type="entry name" value="N-ACETYLMURAMATE ALPHA-1-PHOSPHATE URIDYLYLTRANSFERASE"/>
    <property type="match status" value="1"/>
</dbReference>
<feature type="domain" description="Nucleotidyl transferase" evidence="3">
    <location>
        <begin position="4"/>
        <end position="233"/>
    </location>
</feature>
<dbReference type="InterPro" id="IPR005835">
    <property type="entry name" value="NTP_transferase_dom"/>
</dbReference>
<evidence type="ECO:0000313" key="5">
    <source>
        <dbReference type="Proteomes" id="UP001501337"/>
    </source>
</evidence>
<dbReference type="Gene3D" id="3.90.550.10">
    <property type="entry name" value="Spore Coat Polysaccharide Biosynthesis Protein SpsA, Chain A"/>
    <property type="match status" value="1"/>
</dbReference>
<sequence length="243" mass="26547">MTIKALILAAGYGTRMRPLTEHTPKPLLKAGGRALIEYTIEGLVKAGLRELVINHAWLGEQIEAALGDGSRYGAVIRYSAEREPLETAGGIRQALPLLAQDDSEDFEFIVTNGDVYCEYDYSQLLEHRLAPAELAHVLLTDNPDHNPAGDFLLYDDGRVRTKPLIQGTAMTAGQARVMTFSGIGRYRSSMFSKLPAGAYPLAPVLRKAMDQGAVTGQALDATWLDIGTVDRLQALDRMLQSPH</sequence>
<evidence type="ECO:0000256" key="1">
    <source>
        <dbReference type="ARBA" id="ARBA00022679"/>
    </source>
</evidence>
<dbReference type="PANTHER" id="PTHR43584">
    <property type="entry name" value="NUCLEOTIDYL TRANSFERASE"/>
    <property type="match status" value="1"/>
</dbReference>
<dbReference type="InterPro" id="IPR029044">
    <property type="entry name" value="Nucleotide-diphossugar_trans"/>
</dbReference>
<dbReference type="Pfam" id="PF00483">
    <property type="entry name" value="NTP_transferase"/>
    <property type="match status" value="1"/>
</dbReference>
<protein>
    <submittedName>
        <fullName evidence="4">Nucleotidyltransferase family protein</fullName>
    </submittedName>
</protein>
<evidence type="ECO:0000259" key="3">
    <source>
        <dbReference type="Pfam" id="PF00483"/>
    </source>
</evidence>
<keyword evidence="2" id="KW-0548">Nucleotidyltransferase</keyword>
<dbReference type="RefSeq" id="WP_344806902.1">
    <property type="nucleotide sequence ID" value="NZ_BAABBO010000011.1"/>
</dbReference>
<keyword evidence="1" id="KW-0808">Transferase</keyword>
<dbReference type="Proteomes" id="UP001501337">
    <property type="component" value="Unassembled WGS sequence"/>
</dbReference>
<keyword evidence="5" id="KW-1185">Reference proteome</keyword>
<comment type="caution">
    <text evidence="4">The sequence shown here is derived from an EMBL/GenBank/DDBJ whole genome shotgun (WGS) entry which is preliminary data.</text>
</comment>
<dbReference type="CDD" id="cd06422">
    <property type="entry name" value="NTP_transferase_like_1"/>
    <property type="match status" value="1"/>
</dbReference>